<dbReference type="STRING" id="333140.AWW68_17095"/>
<name>A0A150X1K5_9BACT</name>
<dbReference type="InterPro" id="IPR005269">
    <property type="entry name" value="LOG"/>
</dbReference>
<comment type="caution">
    <text evidence="4">The sequence shown here is derived from an EMBL/GenBank/DDBJ whole genome shotgun (WGS) entry which is preliminary data.</text>
</comment>
<dbReference type="Gene3D" id="3.40.50.450">
    <property type="match status" value="1"/>
</dbReference>
<evidence type="ECO:0000256" key="1">
    <source>
        <dbReference type="ARBA" id="ARBA00000274"/>
    </source>
</evidence>
<dbReference type="GO" id="GO:0008714">
    <property type="term" value="F:AMP nucleosidase activity"/>
    <property type="evidence" value="ECO:0007669"/>
    <property type="project" value="UniProtKB-EC"/>
</dbReference>
<gene>
    <name evidence="4" type="ORF">AWW68_17095</name>
</gene>
<dbReference type="EMBL" id="LRPC01000029">
    <property type="protein sequence ID" value="KYG72620.1"/>
    <property type="molecule type" value="Genomic_DNA"/>
</dbReference>
<comment type="similarity">
    <text evidence="2 3">Belongs to the LOG family.</text>
</comment>
<keyword evidence="3" id="KW-0203">Cytokinin biosynthesis</keyword>
<protein>
    <recommendedName>
        <fullName evidence="3">Cytokinin riboside 5'-monophosphate phosphoribohydrolase</fullName>
        <ecNumber evidence="3">3.2.2.n1</ecNumber>
    </recommendedName>
</protein>
<dbReference type="NCBIfam" id="TIGR00730">
    <property type="entry name" value="Rossman fold protein, TIGR00730 family"/>
    <property type="match status" value="1"/>
</dbReference>
<evidence type="ECO:0000256" key="2">
    <source>
        <dbReference type="ARBA" id="ARBA00006763"/>
    </source>
</evidence>
<dbReference type="GO" id="GO:0009691">
    <property type="term" value="P:cytokinin biosynthetic process"/>
    <property type="evidence" value="ECO:0007669"/>
    <property type="project" value="UniProtKB-UniRule"/>
</dbReference>
<accession>A0A150X1K5</accession>
<dbReference type="PANTHER" id="PTHR31223:SF70">
    <property type="entry name" value="LOG FAMILY PROTEIN YJL055W"/>
    <property type="match status" value="1"/>
</dbReference>
<dbReference type="Proteomes" id="UP000075606">
    <property type="component" value="Unassembled WGS sequence"/>
</dbReference>
<dbReference type="InterPro" id="IPR031100">
    <property type="entry name" value="LOG_fam"/>
</dbReference>
<evidence type="ECO:0000256" key="3">
    <source>
        <dbReference type="RuleBase" id="RU363015"/>
    </source>
</evidence>
<keyword evidence="3" id="KW-0378">Hydrolase</keyword>
<dbReference type="AlphaFoldDB" id="A0A150X1K5"/>
<dbReference type="Pfam" id="PF03641">
    <property type="entry name" value="Lysine_decarbox"/>
    <property type="match status" value="1"/>
</dbReference>
<dbReference type="RefSeq" id="WP_068224568.1">
    <property type="nucleotide sequence ID" value="NZ_CP139724.1"/>
</dbReference>
<sequence>MQKIKKVCVYCASSDKIDSKYFEATKTLAKALTKNNTTVVYGGGARGLMGQLADTVLEEKGRIIGIMPHFMKEVEFHHKDVNEFIFTADMHERKKQFMVGVDALITLPGGCGTFEELMEAITLKRLGIFTKPIVILNLDGYYDDLLNMLEKAISENFLADAHRDIWTVFTDPSKVLEAIHNSKPWSNDAIKFAQV</sequence>
<dbReference type="OrthoDB" id="9801098at2"/>
<keyword evidence="5" id="KW-1185">Reference proteome</keyword>
<organism evidence="4 5">
    <name type="scientific">Roseivirga spongicola</name>
    <dbReference type="NCBI Taxonomy" id="333140"/>
    <lineage>
        <taxon>Bacteria</taxon>
        <taxon>Pseudomonadati</taxon>
        <taxon>Bacteroidota</taxon>
        <taxon>Cytophagia</taxon>
        <taxon>Cytophagales</taxon>
        <taxon>Roseivirgaceae</taxon>
        <taxon>Roseivirga</taxon>
    </lineage>
</organism>
<comment type="catalytic activity">
    <reaction evidence="1">
        <text>AMP + H2O = D-ribose 5-phosphate + adenine</text>
        <dbReference type="Rhea" id="RHEA:20129"/>
        <dbReference type="ChEBI" id="CHEBI:15377"/>
        <dbReference type="ChEBI" id="CHEBI:16708"/>
        <dbReference type="ChEBI" id="CHEBI:78346"/>
        <dbReference type="ChEBI" id="CHEBI:456215"/>
        <dbReference type="EC" id="3.2.2.4"/>
    </reaction>
</comment>
<evidence type="ECO:0000313" key="4">
    <source>
        <dbReference type="EMBL" id="KYG72620.1"/>
    </source>
</evidence>
<proteinExistence type="inferred from homology"/>
<dbReference type="SUPFAM" id="SSF102405">
    <property type="entry name" value="MCP/YpsA-like"/>
    <property type="match status" value="1"/>
</dbReference>
<reference evidence="4 5" key="1">
    <citation type="submission" date="2016-01" db="EMBL/GenBank/DDBJ databases">
        <title>Genome sequencing of Roseivirga spongicola UST030701-084.</title>
        <authorList>
            <person name="Selvaratnam C."/>
            <person name="Thevarajoo S."/>
            <person name="Goh K.M."/>
            <person name="Ee R."/>
            <person name="Chan K.-G."/>
            <person name="Chong C.S."/>
        </authorList>
    </citation>
    <scope>NUCLEOTIDE SEQUENCE [LARGE SCALE GENOMIC DNA]</scope>
    <source>
        <strain evidence="4 5">UST030701-084</strain>
    </source>
</reference>
<dbReference type="EC" id="3.2.2.n1" evidence="3"/>
<dbReference type="PANTHER" id="PTHR31223">
    <property type="entry name" value="LOG FAMILY PROTEIN YJL055W"/>
    <property type="match status" value="1"/>
</dbReference>
<dbReference type="GO" id="GO:0005829">
    <property type="term" value="C:cytosol"/>
    <property type="evidence" value="ECO:0007669"/>
    <property type="project" value="TreeGrafter"/>
</dbReference>
<evidence type="ECO:0000313" key="5">
    <source>
        <dbReference type="Proteomes" id="UP000075606"/>
    </source>
</evidence>